<dbReference type="Gene3D" id="1.10.10.10">
    <property type="entry name" value="Winged helix-like DNA-binding domain superfamily/Winged helix DNA-binding domain"/>
    <property type="match status" value="1"/>
</dbReference>
<evidence type="ECO:0000256" key="2">
    <source>
        <dbReference type="ARBA" id="ARBA00023125"/>
    </source>
</evidence>
<evidence type="ECO:0000313" key="7">
    <source>
        <dbReference type="Proteomes" id="UP000253426"/>
    </source>
</evidence>
<comment type="caution">
    <text evidence="6">The sequence shown here is derived from an EMBL/GenBank/DDBJ whole genome shotgun (WGS) entry which is preliminary data.</text>
</comment>
<dbReference type="SMART" id="SM00345">
    <property type="entry name" value="HTH_GNTR"/>
    <property type="match status" value="1"/>
</dbReference>
<reference evidence="6 7" key="1">
    <citation type="submission" date="2018-06" db="EMBL/GenBank/DDBJ databases">
        <title>Genomic Encyclopedia of Type Strains, Phase IV (KMG-IV): sequencing the most valuable type-strain genomes for metagenomic binning, comparative biology and taxonomic classification.</title>
        <authorList>
            <person name="Goeker M."/>
        </authorList>
    </citation>
    <scope>NUCLEOTIDE SEQUENCE [LARGE SCALE GENOMIC DNA]</scope>
    <source>
        <strain evidence="6 7">DSM 25532</strain>
    </source>
</reference>
<dbReference type="InterPro" id="IPR036388">
    <property type="entry name" value="WH-like_DNA-bd_sf"/>
</dbReference>
<dbReference type="InterPro" id="IPR000524">
    <property type="entry name" value="Tscrpt_reg_HTH_GntR"/>
</dbReference>
<feature type="region of interest" description="Disordered" evidence="4">
    <location>
        <begin position="223"/>
        <end position="242"/>
    </location>
</feature>
<keyword evidence="1" id="KW-0805">Transcription regulation</keyword>
<keyword evidence="3" id="KW-0804">Transcription</keyword>
<dbReference type="InterPro" id="IPR008920">
    <property type="entry name" value="TF_FadR/GntR_C"/>
</dbReference>
<dbReference type="PROSITE" id="PS50949">
    <property type="entry name" value="HTH_GNTR"/>
    <property type="match status" value="1"/>
</dbReference>
<dbReference type="InterPro" id="IPR011711">
    <property type="entry name" value="GntR_C"/>
</dbReference>
<evidence type="ECO:0000256" key="1">
    <source>
        <dbReference type="ARBA" id="ARBA00023015"/>
    </source>
</evidence>
<gene>
    <name evidence="6" type="ORF">DES53_11054</name>
</gene>
<accession>A0A366H9R1</accession>
<keyword evidence="2" id="KW-0238">DNA-binding</keyword>
<protein>
    <submittedName>
        <fullName evidence="6">GntR family transcriptional regulator</fullName>
    </submittedName>
</protein>
<dbReference type="RefSeq" id="WP_113960801.1">
    <property type="nucleotide sequence ID" value="NZ_QNRR01000010.1"/>
</dbReference>
<dbReference type="Pfam" id="PF07729">
    <property type="entry name" value="FCD"/>
    <property type="match status" value="1"/>
</dbReference>
<sequence length="242" mass="26641">MNLAAIQRPSTLVEEVSQRLAKELRRDRAEEWLPAERELANQLGVSRTVVREATKRLELQGLVEVQHGVGIRRSGKLHKPLNGSLALLIPDEAGRLTQSLEVRLAIEPEVARLATSRVSTSQMRDLRKVHARLENAVTLPEAVEADIDFHRALARATGNEIFSLLLETLSDLGRESRMATISHAGVKRAIEHHAAILHAVEAKDEAGAARAMQHHIEVAVQDLAAGQSGGRKHRTKKTPRTA</sequence>
<feature type="compositionally biased region" description="Basic residues" evidence="4">
    <location>
        <begin position="230"/>
        <end position="242"/>
    </location>
</feature>
<dbReference type="PANTHER" id="PTHR43537">
    <property type="entry name" value="TRANSCRIPTIONAL REGULATOR, GNTR FAMILY"/>
    <property type="match status" value="1"/>
</dbReference>
<dbReference type="PANTHER" id="PTHR43537:SF24">
    <property type="entry name" value="GLUCONATE OPERON TRANSCRIPTIONAL REPRESSOR"/>
    <property type="match status" value="1"/>
</dbReference>
<evidence type="ECO:0000313" key="6">
    <source>
        <dbReference type="EMBL" id="RBP39031.1"/>
    </source>
</evidence>
<dbReference type="OrthoDB" id="9799482at2"/>
<dbReference type="Pfam" id="PF00392">
    <property type="entry name" value="GntR"/>
    <property type="match status" value="1"/>
</dbReference>
<organism evidence="6 7">
    <name type="scientific">Roseimicrobium gellanilyticum</name>
    <dbReference type="NCBI Taxonomy" id="748857"/>
    <lineage>
        <taxon>Bacteria</taxon>
        <taxon>Pseudomonadati</taxon>
        <taxon>Verrucomicrobiota</taxon>
        <taxon>Verrucomicrobiia</taxon>
        <taxon>Verrucomicrobiales</taxon>
        <taxon>Verrucomicrobiaceae</taxon>
        <taxon>Roseimicrobium</taxon>
    </lineage>
</organism>
<dbReference type="SMART" id="SM00895">
    <property type="entry name" value="FCD"/>
    <property type="match status" value="1"/>
</dbReference>
<evidence type="ECO:0000256" key="3">
    <source>
        <dbReference type="ARBA" id="ARBA00023163"/>
    </source>
</evidence>
<dbReference type="CDD" id="cd07377">
    <property type="entry name" value="WHTH_GntR"/>
    <property type="match status" value="1"/>
</dbReference>
<dbReference type="SUPFAM" id="SSF48008">
    <property type="entry name" value="GntR ligand-binding domain-like"/>
    <property type="match status" value="1"/>
</dbReference>
<dbReference type="SUPFAM" id="SSF46785">
    <property type="entry name" value="Winged helix' DNA-binding domain"/>
    <property type="match status" value="1"/>
</dbReference>
<dbReference type="AlphaFoldDB" id="A0A366H9R1"/>
<dbReference type="InterPro" id="IPR036390">
    <property type="entry name" value="WH_DNA-bd_sf"/>
</dbReference>
<keyword evidence="7" id="KW-1185">Reference proteome</keyword>
<dbReference type="Proteomes" id="UP000253426">
    <property type="component" value="Unassembled WGS sequence"/>
</dbReference>
<evidence type="ECO:0000256" key="4">
    <source>
        <dbReference type="SAM" id="MobiDB-lite"/>
    </source>
</evidence>
<dbReference type="GO" id="GO:0003700">
    <property type="term" value="F:DNA-binding transcription factor activity"/>
    <property type="evidence" value="ECO:0007669"/>
    <property type="project" value="InterPro"/>
</dbReference>
<feature type="domain" description="HTH gntR-type" evidence="5">
    <location>
        <begin position="6"/>
        <end position="76"/>
    </location>
</feature>
<evidence type="ECO:0000259" key="5">
    <source>
        <dbReference type="PROSITE" id="PS50949"/>
    </source>
</evidence>
<dbReference type="Gene3D" id="1.20.120.530">
    <property type="entry name" value="GntR ligand-binding domain-like"/>
    <property type="match status" value="1"/>
</dbReference>
<dbReference type="EMBL" id="QNRR01000010">
    <property type="protein sequence ID" value="RBP39031.1"/>
    <property type="molecule type" value="Genomic_DNA"/>
</dbReference>
<name>A0A366H9R1_9BACT</name>
<dbReference type="PRINTS" id="PR00035">
    <property type="entry name" value="HTHGNTR"/>
</dbReference>
<dbReference type="GO" id="GO:0003677">
    <property type="term" value="F:DNA binding"/>
    <property type="evidence" value="ECO:0007669"/>
    <property type="project" value="UniProtKB-KW"/>
</dbReference>
<proteinExistence type="predicted"/>